<dbReference type="PANTHER" id="PTHR31949">
    <property type="entry name" value="GASTRIC MUCIN-LIKE PROTEIN"/>
    <property type="match status" value="1"/>
</dbReference>
<protein>
    <submittedName>
        <fullName evidence="2">Uncharacterized protein</fullName>
    </submittedName>
</protein>
<feature type="region of interest" description="Disordered" evidence="1">
    <location>
        <begin position="339"/>
        <end position="362"/>
    </location>
</feature>
<name>A0A9P1DZV3_CUSEU</name>
<feature type="region of interest" description="Disordered" evidence="1">
    <location>
        <begin position="255"/>
        <end position="314"/>
    </location>
</feature>
<feature type="compositionally biased region" description="Low complexity" evidence="1">
    <location>
        <begin position="351"/>
        <end position="362"/>
    </location>
</feature>
<dbReference type="AlphaFoldDB" id="A0A9P1DZV3"/>
<evidence type="ECO:0000313" key="3">
    <source>
        <dbReference type="Proteomes" id="UP001152484"/>
    </source>
</evidence>
<organism evidence="2 3">
    <name type="scientific">Cuscuta europaea</name>
    <name type="common">European dodder</name>
    <dbReference type="NCBI Taxonomy" id="41803"/>
    <lineage>
        <taxon>Eukaryota</taxon>
        <taxon>Viridiplantae</taxon>
        <taxon>Streptophyta</taxon>
        <taxon>Embryophyta</taxon>
        <taxon>Tracheophyta</taxon>
        <taxon>Spermatophyta</taxon>
        <taxon>Magnoliopsida</taxon>
        <taxon>eudicotyledons</taxon>
        <taxon>Gunneridae</taxon>
        <taxon>Pentapetalae</taxon>
        <taxon>asterids</taxon>
        <taxon>lamiids</taxon>
        <taxon>Solanales</taxon>
        <taxon>Convolvulaceae</taxon>
        <taxon>Cuscuteae</taxon>
        <taxon>Cuscuta</taxon>
        <taxon>Cuscuta subgen. Cuscuta</taxon>
    </lineage>
</organism>
<dbReference type="EMBL" id="CAMAPE010000005">
    <property type="protein sequence ID" value="CAH9068206.1"/>
    <property type="molecule type" value="Genomic_DNA"/>
</dbReference>
<dbReference type="OrthoDB" id="1929779at2759"/>
<reference evidence="2" key="1">
    <citation type="submission" date="2022-07" db="EMBL/GenBank/DDBJ databases">
        <authorList>
            <person name="Macas J."/>
            <person name="Novak P."/>
            <person name="Neumann P."/>
        </authorList>
    </citation>
    <scope>NUCLEOTIDE SEQUENCE</scope>
</reference>
<feature type="compositionally biased region" description="Polar residues" evidence="1">
    <location>
        <begin position="278"/>
        <end position="308"/>
    </location>
</feature>
<feature type="compositionally biased region" description="Low complexity" evidence="1">
    <location>
        <begin position="138"/>
        <end position="169"/>
    </location>
</feature>
<dbReference type="GO" id="GO:0055028">
    <property type="term" value="C:cortical microtubule"/>
    <property type="evidence" value="ECO:0007669"/>
    <property type="project" value="TreeGrafter"/>
</dbReference>
<feature type="region of interest" description="Disordered" evidence="1">
    <location>
        <begin position="118"/>
        <end position="238"/>
    </location>
</feature>
<proteinExistence type="predicted"/>
<evidence type="ECO:0000313" key="2">
    <source>
        <dbReference type="EMBL" id="CAH9068206.1"/>
    </source>
</evidence>
<accession>A0A9P1DZV3</accession>
<keyword evidence="3" id="KW-1185">Reference proteome</keyword>
<comment type="caution">
    <text evidence="2">The sequence shown here is derived from an EMBL/GenBank/DDBJ whole genome shotgun (WGS) entry which is preliminary data.</text>
</comment>
<evidence type="ECO:0000256" key="1">
    <source>
        <dbReference type="SAM" id="MobiDB-lite"/>
    </source>
</evidence>
<sequence>MAATVKCRPQERTLGMVMKEVDEDLAIFLGMRRSAKEREDDLHSSPSFDYINDSLYEKTPNHDRTAKEISTSCSNDTSDYNDWLLSLSSYPFINEEENAVVDWTGKRSDLAELDLMAANSGNSPRDEETSQNELLVHSSSTCSGKSISSSNSNNSSSAGNSTTSSSSTGRSRRKPKAATPKAGRSLPLSLSKSSRPSTPTSRSSLPSAPLLVNPTSSRSSVTSSRSGSRSATPTSRTTCVVKPGLASWKKSVASATLVTPSAPPPSTAGGGKPRHSRSCSPSRAHQTRNNSYVHSQNKGASLSRSRGSWYNKDEDDVMMNPVQVGTKMVERVVNMRKLAPPPKHADDPSKKSSLSHRSSSFGTSFSKMSLDMAIRHMVIK</sequence>
<gene>
    <name evidence="2" type="ORF">CEURO_LOCUS2766</name>
</gene>
<feature type="compositionally biased region" description="Low complexity" evidence="1">
    <location>
        <begin position="184"/>
        <end position="238"/>
    </location>
</feature>
<dbReference type="PANTHER" id="PTHR31949:SF15">
    <property type="entry name" value="ENDOCHITINASE A-LIKE ISOFORM X1"/>
    <property type="match status" value="1"/>
</dbReference>
<dbReference type="GO" id="GO:0043622">
    <property type="term" value="P:cortical microtubule organization"/>
    <property type="evidence" value="ECO:0007669"/>
    <property type="project" value="TreeGrafter"/>
</dbReference>
<dbReference type="Proteomes" id="UP001152484">
    <property type="component" value="Unassembled WGS sequence"/>
</dbReference>